<dbReference type="RefSeq" id="WP_189168100.1">
    <property type="nucleotide sequence ID" value="NZ_BMQB01000001.1"/>
</dbReference>
<dbReference type="EMBL" id="BMQB01000001">
    <property type="protein sequence ID" value="GGJ75869.1"/>
    <property type="molecule type" value="Genomic_DNA"/>
</dbReference>
<organism evidence="1 2">
    <name type="scientific">Pilimelia anulata</name>
    <dbReference type="NCBI Taxonomy" id="53371"/>
    <lineage>
        <taxon>Bacteria</taxon>
        <taxon>Bacillati</taxon>
        <taxon>Actinomycetota</taxon>
        <taxon>Actinomycetes</taxon>
        <taxon>Micromonosporales</taxon>
        <taxon>Micromonosporaceae</taxon>
        <taxon>Pilimelia</taxon>
    </lineage>
</organism>
<sequence>MGDIFTITLPGGSPGEVLTHVCTATGRVRYQVRGRGVAGSFTFVPIPDADGAAASGWVFVQYGHDPDQHPAYHRYRRLQDAPLVRRILLFGGGQVIADPQARLDGALLAPQRIGALGAPSDAPPATAQLTAAIIIQLRRHWASRDDLPALWRAALAHLAPQQIADLETNLIPAAVQRRDQAQASLNTNGRRLAALKALLPEEGQVGS</sequence>
<reference evidence="1" key="1">
    <citation type="journal article" date="2014" name="Int. J. Syst. Evol. Microbiol.">
        <title>Complete genome sequence of Corynebacterium casei LMG S-19264T (=DSM 44701T), isolated from a smear-ripened cheese.</title>
        <authorList>
            <consortium name="US DOE Joint Genome Institute (JGI-PGF)"/>
            <person name="Walter F."/>
            <person name="Albersmeier A."/>
            <person name="Kalinowski J."/>
            <person name="Ruckert C."/>
        </authorList>
    </citation>
    <scope>NUCLEOTIDE SEQUENCE</scope>
    <source>
        <strain evidence="1">JCM 3090</strain>
    </source>
</reference>
<accession>A0A8J3B3F5</accession>
<evidence type="ECO:0000313" key="1">
    <source>
        <dbReference type="EMBL" id="GGJ75869.1"/>
    </source>
</evidence>
<evidence type="ECO:0000313" key="2">
    <source>
        <dbReference type="Proteomes" id="UP000649739"/>
    </source>
</evidence>
<proteinExistence type="predicted"/>
<name>A0A8J3B3F5_9ACTN</name>
<dbReference type="AlphaFoldDB" id="A0A8J3B3F5"/>
<reference evidence="1" key="2">
    <citation type="submission" date="2020-09" db="EMBL/GenBank/DDBJ databases">
        <authorList>
            <person name="Sun Q."/>
            <person name="Ohkuma M."/>
        </authorList>
    </citation>
    <scope>NUCLEOTIDE SEQUENCE</scope>
    <source>
        <strain evidence="1">JCM 3090</strain>
    </source>
</reference>
<gene>
    <name evidence="1" type="ORF">GCM10010123_02260</name>
</gene>
<protein>
    <submittedName>
        <fullName evidence="1">Uncharacterized protein</fullName>
    </submittedName>
</protein>
<keyword evidence="2" id="KW-1185">Reference proteome</keyword>
<comment type="caution">
    <text evidence="1">The sequence shown here is derived from an EMBL/GenBank/DDBJ whole genome shotgun (WGS) entry which is preliminary data.</text>
</comment>
<dbReference type="Proteomes" id="UP000649739">
    <property type="component" value="Unassembled WGS sequence"/>
</dbReference>